<dbReference type="Proteomes" id="UP000499080">
    <property type="component" value="Unassembled WGS sequence"/>
</dbReference>
<dbReference type="EMBL" id="BGPR01199886">
    <property type="protein sequence ID" value="GBN14998.1"/>
    <property type="molecule type" value="Genomic_DNA"/>
</dbReference>
<sequence length="110" mass="12499">MLPLGAEIENFETGSQKIQSARNGTLVVSFERTRHTLRVGRYFMSLARFVSEIWALKVAKTTEVGDESIQKKMGRMQGTHRAVKKDSICPLHSPHFFCHPTTSKQCGWFT</sequence>
<proteinExistence type="predicted"/>
<comment type="caution">
    <text evidence="1">The sequence shown here is derived from an EMBL/GenBank/DDBJ whole genome shotgun (WGS) entry which is preliminary data.</text>
</comment>
<dbReference type="AlphaFoldDB" id="A0A4Y2LJT9"/>
<evidence type="ECO:0000313" key="1">
    <source>
        <dbReference type="EMBL" id="GBN14998.1"/>
    </source>
</evidence>
<organism evidence="1 2">
    <name type="scientific">Araneus ventricosus</name>
    <name type="common">Orbweaver spider</name>
    <name type="synonym">Epeira ventricosa</name>
    <dbReference type="NCBI Taxonomy" id="182803"/>
    <lineage>
        <taxon>Eukaryota</taxon>
        <taxon>Metazoa</taxon>
        <taxon>Ecdysozoa</taxon>
        <taxon>Arthropoda</taxon>
        <taxon>Chelicerata</taxon>
        <taxon>Arachnida</taxon>
        <taxon>Araneae</taxon>
        <taxon>Araneomorphae</taxon>
        <taxon>Entelegynae</taxon>
        <taxon>Araneoidea</taxon>
        <taxon>Araneidae</taxon>
        <taxon>Araneus</taxon>
    </lineage>
</organism>
<keyword evidence="2" id="KW-1185">Reference proteome</keyword>
<gene>
    <name evidence="1" type="ORF">AVEN_139735_1</name>
</gene>
<name>A0A4Y2LJT9_ARAVE</name>
<protein>
    <submittedName>
        <fullName evidence="1">Uncharacterized protein</fullName>
    </submittedName>
</protein>
<evidence type="ECO:0000313" key="2">
    <source>
        <dbReference type="Proteomes" id="UP000499080"/>
    </source>
</evidence>
<accession>A0A4Y2LJT9</accession>
<reference evidence="1 2" key="1">
    <citation type="journal article" date="2019" name="Sci. Rep.">
        <title>Orb-weaving spider Araneus ventricosus genome elucidates the spidroin gene catalogue.</title>
        <authorList>
            <person name="Kono N."/>
            <person name="Nakamura H."/>
            <person name="Ohtoshi R."/>
            <person name="Moran D.A.P."/>
            <person name="Shinohara A."/>
            <person name="Yoshida Y."/>
            <person name="Fujiwara M."/>
            <person name="Mori M."/>
            <person name="Tomita M."/>
            <person name="Arakawa K."/>
        </authorList>
    </citation>
    <scope>NUCLEOTIDE SEQUENCE [LARGE SCALE GENOMIC DNA]</scope>
</reference>